<keyword evidence="2" id="KW-1185">Reference proteome</keyword>
<organism evidence="1 2">
    <name type="scientific">Babesia caballi</name>
    <dbReference type="NCBI Taxonomy" id="5871"/>
    <lineage>
        <taxon>Eukaryota</taxon>
        <taxon>Sar</taxon>
        <taxon>Alveolata</taxon>
        <taxon>Apicomplexa</taxon>
        <taxon>Aconoidasida</taxon>
        <taxon>Piroplasmida</taxon>
        <taxon>Babesiidae</taxon>
        <taxon>Babesia</taxon>
    </lineage>
</organism>
<accession>A0AAV4LPT1</accession>
<dbReference type="Proteomes" id="UP001497744">
    <property type="component" value="Unassembled WGS sequence"/>
</dbReference>
<dbReference type="RefSeq" id="XP_067713843.1">
    <property type="nucleotide sequence ID" value="XM_067857742.1"/>
</dbReference>
<protein>
    <submittedName>
        <fullName evidence="1">Cysteine proteinase</fullName>
    </submittedName>
</protein>
<dbReference type="EMBL" id="BPLF01000001">
    <property type="protein sequence ID" value="GIX61772.1"/>
    <property type="molecule type" value="Genomic_DNA"/>
</dbReference>
<evidence type="ECO:0000313" key="1">
    <source>
        <dbReference type="EMBL" id="GIX61772.1"/>
    </source>
</evidence>
<sequence>MDAGEFAAAVDCAVRDLDLLEESLCDLVVALGGAADAPQGSHYRQRQLGSGAAGFHGKAGTQRLRHFRKTFGKLELPAAAFLRVLHLHLRRGAALLKSCPAYLDADASTQADARASGSATRSDRPIVTSLKNVSGLPRESLLDIVEGRNVPIEAALLERLPDNGRFASHDVELFCRCYVDAVMDLYEGVLKRVCTFDIYDCMRLRCFFVNLEHVLVGNGVRHVRVRNEIYSILLRLMRFALKDAWWIRADVEWLSTRLPFALDQDSKRSPAEARLEELRDALNRVIMVSGHHGALDVRRFDDVARVFGLSHEENDMWRHIMGSDVDTRDNEYVMFKKVVVEVEHEWVDVVMAALVTVANAVLFECFVRQVDAAAAPDTVAAAASRLEMLSMLVELLHETDFAYTAWAVDLLGPRADSRLLRAFRLHGELLLKGDGTMTGAPLKRLDWGQGILVYVGALRHINVVFHKSVTQLVDKIAAPTLEVIAAGGRRKLWWELLYSQDKLLVGPQGVVGEALRGCNKRVRDAVCVELFARIIAAFGRQVARRSFDSEQTVFNALAIWDSFGNLNLGSSEMQNSNYHINKLFEMLEKIKMGAPVNVEESSECLRDFWEPLLTTGVTVRDRHPTIHLANYVQRDLEGSVEVENRVWVSGVLRKRSALFGSILFLFTDDSSLQPVGMVDLTDVTGVYSLRDCGQRSYDLLFPESDAELYSCGTTDSDVERGVGWEANFDNSLLHWGWCLRLKIGGSDGTASDGPVDSVSARTQAVDLEFMGPEHRERWLRPLRAIIQPLLGYRSHIWWPKHSIFLEGSPQLAFTV</sequence>
<dbReference type="GeneID" id="94193255"/>
<evidence type="ECO:0000313" key="2">
    <source>
        <dbReference type="Proteomes" id="UP001497744"/>
    </source>
</evidence>
<proteinExistence type="predicted"/>
<comment type="caution">
    <text evidence="1">The sequence shown here is derived from an EMBL/GenBank/DDBJ whole genome shotgun (WGS) entry which is preliminary data.</text>
</comment>
<name>A0AAV4LPT1_BABCB</name>
<reference evidence="1 2" key="1">
    <citation type="submission" date="2021-06" db="EMBL/GenBank/DDBJ databases">
        <title>Genome sequence of Babesia caballi.</title>
        <authorList>
            <person name="Yamagishi J."/>
            <person name="Kidaka T."/>
            <person name="Ochi A."/>
        </authorList>
    </citation>
    <scope>NUCLEOTIDE SEQUENCE [LARGE SCALE GENOMIC DNA]</scope>
    <source>
        <strain evidence="1">USDA-D6B2</strain>
    </source>
</reference>
<dbReference type="AlphaFoldDB" id="A0AAV4LPT1"/>
<gene>
    <name evidence="1" type="ORF">BcabD6B2_12070</name>
</gene>